<comment type="similarity">
    <text evidence="2">Belongs to the TDE1 family.</text>
</comment>
<feature type="transmembrane region" description="Helical" evidence="6">
    <location>
        <begin position="146"/>
        <end position="165"/>
    </location>
</feature>
<feature type="transmembrane region" description="Helical" evidence="6">
    <location>
        <begin position="894"/>
        <end position="911"/>
    </location>
</feature>
<evidence type="ECO:0000313" key="7">
    <source>
        <dbReference type="Proteomes" id="UP001652625"/>
    </source>
</evidence>
<feature type="transmembrane region" description="Helical" evidence="6">
    <location>
        <begin position="781"/>
        <end position="799"/>
    </location>
</feature>
<feature type="transmembrane region" description="Helical" evidence="6">
    <location>
        <begin position="104"/>
        <end position="126"/>
    </location>
</feature>
<reference evidence="8" key="1">
    <citation type="submission" date="2025-08" db="UniProtKB">
        <authorList>
            <consortium name="RefSeq"/>
        </authorList>
    </citation>
    <scope>IDENTIFICATION</scope>
</reference>
<organism evidence="7 8">
    <name type="scientific">Hydra vulgaris</name>
    <name type="common">Hydra</name>
    <name type="synonym">Hydra attenuata</name>
    <dbReference type="NCBI Taxonomy" id="6087"/>
    <lineage>
        <taxon>Eukaryota</taxon>
        <taxon>Metazoa</taxon>
        <taxon>Cnidaria</taxon>
        <taxon>Hydrozoa</taxon>
        <taxon>Hydroidolina</taxon>
        <taxon>Anthoathecata</taxon>
        <taxon>Aplanulata</taxon>
        <taxon>Hydridae</taxon>
        <taxon>Hydra</taxon>
    </lineage>
</organism>
<keyword evidence="3 6" id="KW-0812">Transmembrane</keyword>
<sequence length="961" mass="110847">MEAEANENASATQKKTLVSHFESFKTFIKSFCKELRMSPWKSLIGPGELHENDFSLVHMWYIFILSFIPVCSLLTNVGLIRPYIGTDSGLCNWDVNRHKCESIIVFFITYRISFALSAFFLLTAILLTQVKKENAYGTSSLHTGFWIEKIIVVLVISCVAFAFPPSTFDRVWIYFVLFSDLTTSTLQMFLIRDASKYLHEKYFVIKKKNNTKHVQFFLILFCGMFLSTFIAIFFISFSIYEQIISPSSTQFSILATIITVTIILSFLVYTAVREKQEFFSSTQVASFCGLLLYKSSTYHVSKDESNVISTDFSKVVSVAMLYITIIYAFVRKDRVFYFFYFKWTICREHSLVDRRLKVPWNTNEKKQNKVNPNETLLDLDAGIDPKPLESIDLKQSQFLLIDVKEPGYHVSYNEALIHAVLFVVSLKSTGLVTNYFQLSGSTEKLHLEKTVAASAALLFSSIFVPLLYCWFLVFKHFTFESINPLSTNRLLEEFLKVFWHIIFITFVKTPLCFKKSTLSRYVYTIFFLTTFTLACVGLTPLFRRFLEKTTFFCDHVGALGACMSKDPAFIGLYRVFATAGIFFLILSVLLLRIKTVDNPRDSIHNGSWLLKFILLILIFVLLVNMPNKFSRVWLYTSLFATFAFAFVQLLCLLDIVDIINTSWTETTKWSPNTVYVSSTSLTTFMYAISTAAFVCFYVYFAHNYNCRVNRLFISINLVICISASIISIHPIIKSGGLLRSALVTSFCMYLTWSALNYNPNEKCNPLAHTIIMLEPKPTRDAVSIMDIFFLVITLIYFTTRVEIVSFNMEELFPKYLFHLKVFNTNNTEINNENLTAEQLQKRRQNNQFRPTNKEKTLKDRILFGENCCREYLHNDSKCEQVAVQTAYSYTCLHFVYYLATSYSFALLTHWLEPVPGSAFKINIHWAIMSVKMLGSSTCALLYVWTLIAPTLKSMYIKRQDN</sequence>
<keyword evidence="7" id="KW-1185">Reference proteome</keyword>
<feature type="transmembrane region" description="Helical" evidence="6">
    <location>
        <begin position="674"/>
        <end position="699"/>
    </location>
</feature>
<feature type="transmembrane region" description="Helical" evidence="6">
    <location>
        <begin position="573"/>
        <end position="593"/>
    </location>
</feature>
<feature type="transmembrane region" description="Helical" evidence="6">
    <location>
        <begin position="60"/>
        <end position="84"/>
    </location>
</feature>
<comment type="subcellular location">
    <subcellularLocation>
        <location evidence="1">Membrane</location>
        <topology evidence="1">Multi-pass membrane protein</topology>
    </subcellularLocation>
</comment>
<evidence type="ECO:0000256" key="4">
    <source>
        <dbReference type="ARBA" id="ARBA00022989"/>
    </source>
</evidence>
<keyword evidence="4 6" id="KW-1133">Transmembrane helix</keyword>
<feature type="transmembrane region" description="Helical" evidence="6">
    <location>
        <begin position="171"/>
        <end position="191"/>
    </location>
</feature>
<dbReference type="Proteomes" id="UP001652625">
    <property type="component" value="Chromosome 09"/>
</dbReference>
<dbReference type="PANTHER" id="PTHR10383">
    <property type="entry name" value="SERINE INCORPORATOR"/>
    <property type="match status" value="1"/>
</dbReference>
<dbReference type="RefSeq" id="XP_065660571.1">
    <property type="nucleotide sequence ID" value="XM_065804499.1"/>
</dbReference>
<evidence type="ECO:0000256" key="2">
    <source>
        <dbReference type="ARBA" id="ARBA00006665"/>
    </source>
</evidence>
<feature type="transmembrane region" description="Helical" evidence="6">
    <location>
        <begin position="605"/>
        <end position="626"/>
    </location>
</feature>
<evidence type="ECO:0000313" key="8">
    <source>
        <dbReference type="RefSeq" id="XP_065660571.1"/>
    </source>
</evidence>
<feature type="transmembrane region" description="Helical" evidence="6">
    <location>
        <begin position="312"/>
        <end position="330"/>
    </location>
</feature>
<proteinExistence type="inferred from homology"/>
<keyword evidence="5 6" id="KW-0472">Membrane</keyword>
<accession>A0ABM4CFS2</accession>
<feature type="transmembrane region" description="Helical" evidence="6">
    <location>
        <begin position="251"/>
        <end position="272"/>
    </location>
</feature>
<protein>
    <submittedName>
        <fullName evidence="8">Uncharacterized protein LOC105843211</fullName>
    </submittedName>
</protein>
<feature type="transmembrane region" description="Helical" evidence="6">
    <location>
        <begin position="216"/>
        <end position="239"/>
    </location>
</feature>
<gene>
    <name evidence="8" type="primary">LOC105843211</name>
</gene>
<evidence type="ECO:0000256" key="5">
    <source>
        <dbReference type="ARBA" id="ARBA00023136"/>
    </source>
</evidence>
<name>A0ABM4CFS2_HYDVU</name>
<feature type="transmembrane region" description="Helical" evidence="6">
    <location>
        <begin position="632"/>
        <end position="653"/>
    </location>
</feature>
<dbReference type="Pfam" id="PF03348">
    <property type="entry name" value="Serinc"/>
    <property type="match status" value="2"/>
</dbReference>
<feature type="transmembrane region" description="Helical" evidence="6">
    <location>
        <begin position="711"/>
        <end position="729"/>
    </location>
</feature>
<dbReference type="PANTHER" id="PTHR10383:SF9">
    <property type="entry name" value="SERINE INCORPORATOR, ISOFORM F"/>
    <property type="match status" value="1"/>
</dbReference>
<feature type="transmembrane region" description="Helical" evidence="6">
    <location>
        <begin position="923"/>
        <end position="948"/>
    </location>
</feature>
<evidence type="ECO:0000256" key="6">
    <source>
        <dbReference type="SAM" id="Phobius"/>
    </source>
</evidence>
<feature type="transmembrane region" description="Helical" evidence="6">
    <location>
        <begin position="494"/>
        <end position="513"/>
    </location>
</feature>
<dbReference type="GeneID" id="105843211"/>
<dbReference type="InterPro" id="IPR005016">
    <property type="entry name" value="TDE1/TMS"/>
</dbReference>
<evidence type="ECO:0000256" key="3">
    <source>
        <dbReference type="ARBA" id="ARBA00022692"/>
    </source>
</evidence>
<feature type="transmembrane region" description="Helical" evidence="6">
    <location>
        <begin position="520"/>
        <end position="542"/>
    </location>
</feature>
<evidence type="ECO:0000256" key="1">
    <source>
        <dbReference type="ARBA" id="ARBA00004141"/>
    </source>
</evidence>
<feature type="transmembrane region" description="Helical" evidence="6">
    <location>
        <begin position="451"/>
        <end position="474"/>
    </location>
</feature>